<dbReference type="Proteomes" id="UP000008237">
    <property type="component" value="Unassembled WGS sequence"/>
</dbReference>
<keyword evidence="3" id="KW-0862">Zinc</keyword>
<dbReference type="InterPro" id="IPR046824">
    <property type="entry name" value="Mss51-like_C"/>
</dbReference>
<evidence type="ECO:0000259" key="5">
    <source>
        <dbReference type="PROSITE" id="PS50865"/>
    </source>
</evidence>
<dbReference type="PROSITE" id="PS50865">
    <property type="entry name" value="ZF_MYND_2"/>
    <property type="match status" value="1"/>
</dbReference>
<dbReference type="InterPro" id="IPR002893">
    <property type="entry name" value="Znf_MYND"/>
</dbReference>
<evidence type="ECO:0000313" key="6">
    <source>
        <dbReference type="EMBL" id="EFN78502.1"/>
    </source>
</evidence>
<dbReference type="AlphaFoldDB" id="E2C0M7"/>
<dbReference type="InParanoid" id="E2C0M7"/>
<protein>
    <recommendedName>
        <fullName evidence="5">MYND-type domain-containing protein</fullName>
    </recommendedName>
</protein>
<keyword evidence="1" id="KW-0479">Metal-binding</keyword>
<gene>
    <name evidence="6" type="ORF">EAI_07996</name>
</gene>
<feature type="domain" description="MYND-type" evidence="5">
    <location>
        <begin position="8"/>
        <end position="47"/>
    </location>
</feature>
<name>E2C0M7_HARSA</name>
<dbReference type="GO" id="GO:0008270">
    <property type="term" value="F:zinc ion binding"/>
    <property type="evidence" value="ECO:0007669"/>
    <property type="project" value="UniProtKB-KW"/>
</dbReference>
<feature type="non-terminal residue" evidence="6">
    <location>
        <position position="1"/>
    </location>
</feature>
<keyword evidence="7" id="KW-1185">Reference proteome</keyword>
<dbReference type="EMBL" id="GL451810">
    <property type="protein sequence ID" value="EFN78502.1"/>
    <property type="molecule type" value="Genomic_DNA"/>
</dbReference>
<dbReference type="PANTHER" id="PTHR28069">
    <property type="entry name" value="GH20023P"/>
    <property type="match status" value="1"/>
</dbReference>
<reference evidence="6 7" key="1">
    <citation type="journal article" date="2010" name="Science">
        <title>Genomic comparison of the ants Camponotus floridanus and Harpegnathos saltator.</title>
        <authorList>
            <person name="Bonasio R."/>
            <person name="Zhang G."/>
            <person name="Ye C."/>
            <person name="Mutti N.S."/>
            <person name="Fang X."/>
            <person name="Qin N."/>
            <person name="Donahue G."/>
            <person name="Yang P."/>
            <person name="Li Q."/>
            <person name="Li C."/>
            <person name="Zhang P."/>
            <person name="Huang Z."/>
            <person name="Berger S.L."/>
            <person name="Reinberg D."/>
            <person name="Wang J."/>
            <person name="Liebig J."/>
        </authorList>
    </citation>
    <scope>NUCLEOTIDE SEQUENCE [LARGE SCALE GENOMIC DNA]</scope>
    <source>
        <strain evidence="6 7">R22 G/1</strain>
    </source>
</reference>
<evidence type="ECO:0000256" key="2">
    <source>
        <dbReference type="ARBA" id="ARBA00022771"/>
    </source>
</evidence>
<keyword evidence="2 4" id="KW-0863">Zinc-finger</keyword>
<dbReference type="Pfam" id="PF20179">
    <property type="entry name" value="MSS51_C"/>
    <property type="match status" value="1"/>
</dbReference>
<evidence type="ECO:0000256" key="1">
    <source>
        <dbReference type="ARBA" id="ARBA00022723"/>
    </source>
</evidence>
<dbReference type="OrthoDB" id="5282002at2759"/>
<dbReference type="SUPFAM" id="SSF144232">
    <property type="entry name" value="HIT/MYND zinc finger-like"/>
    <property type="match status" value="1"/>
</dbReference>
<evidence type="ECO:0000256" key="3">
    <source>
        <dbReference type="ARBA" id="ARBA00022833"/>
    </source>
</evidence>
<sequence>KWFYSNVCHVCKKENNNDLISCAECDMISYCSDEHKQLHNEKHREICGYLKEYIKSHMGNETGVDHVTWINSRLQFLNSIKKRLSRKLEPYEEQMILFAKSCFSCHQQIHLENCRRCYSINYCVVHAQEFKIQHESRCNELLFGMNLDILYLNTCPLKNRFLNFWQSNPIEDMETFINQYVRANATLTKEIKSWEVKCYLYSDYVSGPLTLFYAMRDANLLHFLNISPPKCIIHIVVSTYHDIEYLAAWELLSHLLCPAIKILKIVLIGQELTQKVGSILLCCNCINKELKVKYEFCPKLYCDYMKCQTYEQPSVVVGF</sequence>
<dbReference type="Pfam" id="PF01753">
    <property type="entry name" value="zf-MYND"/>
    <property type="match status" value="1"/>
</dbReference>
<dbReference type="PANTHER" id="PTHR28069:SF2">
    <property type="entry name" value="GH20023P"/>
    <property type="match status" value="1"/>
</dbReference>
<accession>E2C0M7</accession>
<dbReference type="Gene3D" id="6.10.140.2220">
    <property type="match status" value="1"/>
</dbReference>
<organism evidence="7">
    <name type="scientific">Harpegnathos saltator</name>
    <name type="common">Jerdon's jumping ant</name>
    <dbReference type="NCBI Taxonomy" id="610380"/>
    <lineage>
        <taxon>Eukaryota</taxon>
        <taxon>Metazoa</taxon>
        <taxon>Ecdysozoa</taxon>
        <taxon>Arthropoda</taxon>
        <taxon>Hexapoda</taxon>
        <taxon>Insecta</taxon>
        <taxon>Pterygota</taxon>
        <taxon>Neoptera</taxon>
        <taxon>Endopterygota</taxon>
        <taxon>Hymenoptera</taxon>
        <taxon>Apocrita</taxon>
        <taxon>Aculeata</taxon>
        <taxon>Formicoidea</taxon>
        <taxon>Formicidae</taxon>
        <taxon>Ponerinae</taxon>
        <taxon>Ponerini</taxon>
        <taxon>Harpegnathos</taxon>
    </lineage>
</organism>
<evidence type="ECO:0000313" key="7">
    <source>
        <dbReference type="Proteomes" id="UP000008237"/>
    </source>
</evidence>
<dbReference type="PROSITE" id="PS01360">
    <property type="entry name" value="ZF_MYND_1"/>
    <property type="match status" value="1"/>
</dbReference>
<feature type="non-terminal residue" evidence="6">
    <location>
        <position position="319"/>
    </location>
</feature>
<evidence type="ECO:0000256" key="4">
    <source>
        <dbReference type="PROSITE-ProRule" id="PRU00134"/>
    </source>
</evidence>
<proteinExistence type="predicted"/>